<keyword evidence="1" id="KW-0732">Signal</keyword>
<dbReference type="EMBL" id="JBHRSV010000016">
    <property type="protein sequence ID" value="MFC2926166.1"/>
    <property type="molecule type" value="Genomic_DNA"/>
</dbReference>
<evidence type="ECO:0000256" key="1">
    <source>
        <dbReference type="SAM" id="SignalP"/>
    </source>
</evidence>
<dbReference type="RefSeq" id="WP_343164482.1">
    <property type="nucleotide sequence ID" value="NZ_JBHRSV010000016.1"/>
</dbReference>
<evidence type="ECO:0000313" key="2">
    <source>
        <dbReference type="EMBL" id="MFC2926166.1"/>
    </source>
</evidence>
<dbReference type="Pfam" id="PF06776">
    <property type="entry name" value="IalB"/>
    <property type="match status" value="1"/>
</dbReference>
<dbReference type="Gene3D" id="2.60.40.1880">
    <property type="entry name" value="Invasion associated locus B (IalB) protein"/>
    <property type="match status" value="1"/>
</dbReference>
<reference evidence="3" key="1">
    <citation type="journal article" date="2019" name="Int. J. Syst. Evol. Microbiol.">
        <title>The Global Catalogue of Microorganisms (GCM) 10K type strain sequencing project: providing services to taxonomists for standard genome sequencing and annotation.</title>
        <authorList>
            <consortium name="The Broad Institute Genomics Platform"/>
            <consortium name="The Broad Institute Genome Sequencing Center for Infectious Disease"/>
            <person name="Wu L."/>
            <person name="Ma J."/>
        </authorList>
    </citation>
    <scope>NUCLEOTIDE SEQUENCE [LARGE SCALE GENOMIC DNA]</scope>
    <source>
        <strain evidence="3">KCTC 52487</strain>
    </source>
</reference>
<sequence>MFRRLACLAAALVLVSAPAAAQTSRGNYSDWHVFTVDTVDGLVCYALTQPTEMAPQNVDHGQVFFMVSSWANGQASEQPRFIAGYPLRPDNPPLARIGSDRFEMFAADRDGFVEETEDERRLVRAMKAGALMRVEATSTRGTATAYEFSLSGITAALNRVGELC</sequence>
<name>A0ABV6ZXF0_9PROT</name>
<dbReference type="InterPro" id="IPR010642">
    <property type="entry name" value="Invasion_prot_B"/>
</dbReference>
<dbReference type="Proteomes" id="UP001595379">
    <property type="component" value="Unassembled WGS sequence"/>
</dbReference>
<protein>
    <submittedName>
        <fullName evidence="2">Invasion associated locus B family protein</fullName>
    </submittedName>
</protein>
<evidence type="ECO:0000313" key="3">
    <source>
        <dbReference type="Proteomes" id="UP001595379"/>
    </source>
</evidence>
<gene>
    <name evidence="2" type="ORF">ACFOOR_08610</name>
</gene>
<keyword evidence="3" id="KW-1185">Reference proteome</keyword>
<organism evidence="2 3">
    <name type="scientific">Hyphobacterium vulgare</name>
    <dbReference type="NCBI Taxonomy" id="1736751"/>
    <lineage>
        <taxon>Bacteria</taxon>
        <taxon>Pseudomonadati</taxon>
        <taxon>Pseudomonadota</taxon>
        <taxon>Alphaproteobacteria</taxon>
        <taxon>Maricaulales</taxon>
        <taxon>Maricaulaceae</taxon>
        <taxon>Hyphobacterium</taxon>
    </lineage>
</organism>
<comment type="caution">
    <text evidence="2">The sequence shown here is derived from an EMBL/GenBank/DDBJ whole genome shotgun (WGS) entry which is preliminary data.</text>
</comment>
<feature type="chain" id="PRO_5047224113" evidence="1">
    <location>
        <begin position="22"/>
        <end position="164"/>
    </location>
</feature>
<proteinExistence type="predicted"/>
<feature type="signal peptide" evidence="1">
    <location>
        <begin position="1"/>
        <end position="21"/>
    </location>
</feature>
<dbReference type="InterPro" id="IPR038696">
    <property type="entry name" value="IalB_sf"/>
</dbReference>
<accession>A0ABV6ZXF0</accession>